<dbReference type="PANTHER" id="PTHR43004">
    <property type="entry name" value="TRK SYSTEM POTASSIUM UPTAKE PROTEIN"/>
    <property type="match status" value="1"/>
</dbReference>
<dbReference type="InterPro" id="IPR036188">
    <property type="entry name" value="FAD/NAD-bd_sf"/>
</dbReference>
<dbReference type="InterPro" id="IPR002938">
    <property type="entry name" value="FAD-bd"/>
</dbReference>
<dbReference type="Gene3D" id="3.50.50.60">
    <property type="entry name" value="FAD/NAD(P)-binding domain"/>
    <property type="match status" value="1"/>
</dbReference>
<evidence type="ECO:0000256" key="1">
    <source>
        <dbReference type="ARBA" id="ARBA00001974"/>
    </source>
</evidence>
<dbReference type="SUPFAM" id="SSF51905">
    <property type="entry name" value="FAD/NAD(P)-binding domain"/>
    <property type="match status" value="1"/>
</dbReference>
<evidence type="ECO:0000259" key="4">
    <source>
        <dbReference type="Pfam" id="PF01494"/>
    </source>
</evidence>
<dbReference type="Proteomes" id="UP000221011">
    <property type="component" value="Chromosome"/>
</dbReference>
<dbReference type="GO" id="GO:0071949">
    <property type="term" value="F:FAD binding"/>
    <property type="evidence" value="ECO:0007669"/>
    <property type="project" value="InterPro"/>
</dbReference>
<name>A0A291QHY1_9ACTN</name>
<keyword evidence="6" id="KW-1185">Reference proteome</keyword>
<sequence>MKDFDVVVVGAGPTGLVLAGLLSRAGAKVLVVERRIDRGDRPKAVVLHAPTLELLDSFGLLDEVTDRSIPLERFAFHLKGTGSFTAGMTGTDTHLDGYRNMPQPILEGLLEKYALGYGARIEYGVGYLSHEAGGTGNSGDSGVLVRFEGRDDVRCSYLVGSDGPRSAVRESLGVTMAGRSLSTSYLLIEGVPRELVCRDEVGVHVGANGMVTMMPIPGDQVLMAGPVVNGLTLDRGASVPWRRIADAIDTLGFGSRLELAEALRTSHYSVDLRVAERWVSGKVVLAGDAAHLNTPAGGQGLNLGIGDALALSWRLLAALRHDEAELLAGYEAERRPYATRVGQTTFLAPLIDRMRAARDVDDPSVRAELAELALSWSQLYPDHGNPVKRHGARYELSAGARVPTWTRAADGRLTPFLAPSDRVDASTLLWFDDTEPVSVESDLPVPPVREVRRVARPAADGRVTVPDGARGLLVRPDRLVAEVIGS</sequence>
<organism evidence="5 6">
    <name type="scientific">Streptomyces formicae</name>
    <dbReference type="NCBI Taxonomy" id="1616117"/>
    <lineage>
        <taxon>Bacteria</taxon>
        <taxon>Bacillati</taxon>
        <taxon>Actinomycetota</taxon>
        <taxon>Actinomycetes</taxon>
        <taxon>Kitasatosporales</taxon>
        <taxon>Streptomycetaceae</taxon>
        <taxon>Streptomyces</taxon>
    </lineage>
</organism>
<keyword evidence="3" id="KW-0274">FAD</keyword>
<keyword evidence="2" id="KW-0285">Flavoprotein</keyword>
<dbReference type="RefSeq" id="WP_098245313.1">
    <property type="nucleotide sequence ID" value="NZ_CP022685.1"/>
</dbReference>
<gene>
    <name evidence="5" type="ORF">KY5_6109</name>
</gene>
<dbReference type="Gene3D" id="3.30.70.2450">
    <property type="match status" value="1"/>
</dbReference>
<comment type="cofactor">
    <cofactor evidence="1">
        <name>FAD</name>
        <dbReference type="ChEBI" id="CHEBI:57692"/>
    </cofactor>
</comment>
<evidence type="ECO:0000313" key="5">
    <source>
        <dbReference type="EMBL" id="ATL31127.1"/>
    </source>
</evidence>
<feature type="domain" description="FAD-binding" evidence="4">
    <location>
        <begin position="4"/>
        <end position="343"/>
    </location>
</feature>
<protein>
    <submittedName>
        <fullName evidence="5">Monooxygenase, FAD-binding</fullName>
    </submittedName>
</protein>
<reference evidence="5 6" key="1">
    <citation type="submission" date="2017-08" db="EMBL/GenBank/DDBJ databases">
        <title>Complete Genome Sequence of Streptomyces formicae KY5, the formicamycin producer.</title>
        <authorList>
            <person name="Holmes N.A."/>
            <person name="Devine R."/>
            <person name="Qin Z."/>
            <person name="Seipke R.F."/>
            <person name="Wilkinson B."/>
            <person name="Hutchings M.I."/>
        </authorList>
    </citation>
    <scope>NUCLEOTIDE SEQUENCE [LARGE SCALE GENOMIC DNA]</scope>
    <source>
        <strain evidence="5 6">KY5</strain>
    </source>
</reference>
<dbReference type="Pfam" id="PF01494">
    <property type="entry name" value="FAD_binding_3"/>
    <property type="match status" value="1"/>
</dbReference>
<dbReference type="InterPro" id="IPR050641">
    <property type="entry name" value="RIFMO-like"/>
</dbReference>
<dbReference type="AlphaFoldDB" id="A0A291QHY1"/>
<dbReference type="PANTHER" id="PTHR43004:SF19">
    <property type="entry name" value="BINDING MONOOXYGENASE, PUTATIVE (JCVI)-RELATED"/>
    <property type="match status" value="1"/>
</dbReference>
<dbReference type="KEGG" id="sfk:KY5_6109"/>
<proteinExistence type="predicted"/>
<evidence type="ECO:0000256" key="2">
    <source>
        <dbReference type="ARBA" id="ARBA00022630"/>
    </source>
</evidence>
<evidence type="ECO:0000256" key="3">
    <source>
        <dbReference type="ARBA" id="ARBA00022827"/>
    </source>
</evidence>
<evidence type="ECO:0000313" key="6">
    <source>
        <dbReference type="Proteomes" id="UP000221011"/>
    </source>
</evidence>
<dbReference type="PRINTS" id="PR00420">
    <property type="entry name" value="RNGMNOXGNASE"/>
</dbReference>
<keyword evidence="5" id="KW-0560">Oxidoreductase</keyword>
<keyword evidence="5" id="KW-0503">Monooxygenase</keyword>
<dbReference type="EMBL" id="CP022685">
    <property type="protein sequence ID" value="ATL31127.1"/>
    <property type="molecule type" value="Genomic_DNA"/>
</dbReference>
<dbReference type="GO" id="GO:0016709">
    <property type="term" value="F:oxidoreductase activity, acting on paired donors, with incorporation or reduction of molecular oxygen, NAD(P)H as one donor, and incorporation of one atom of oxygen"/>
    <property type="evidence" value="ECO:0007669"/>
    <property type="project" value="UniProtKB-ARBA"/>
</dbReference>
<accession>A0A291QHY1</accession>